<dbReference type="OrthoDB" id="9800202at2"/>
<keyword evidence="2 5" id="KW-0812">Transmembrane</keyword>
<dbReference type="Proteomes" id="UP000185934">
    <property type="component" value="Chromosome"/>
</dbReference>
<dbReference type="AlphaFoldDB" id="A0A1P8F932"/>
<organism evidence="7 8">
    <name type="scientific">Dehalogenimonas formicexedens</name>
    <dbReference type="NCBI Taxonomy" id="1839801"/>
    <lineage>
        <taxon>Bacteria</taxon>
        <taxon>Bacillati</taxon>
        <taxon>Chloroflexota</taxon>
        <taxon>Dehalococcoidia</taxon>
        <taxon>Dehalococcoidales</taxon>
        <taxon>Dehalococcoidaceae</taxon>
        <taxon>Dehalogenimonas</taxon>
    </lineage>
</organism>
<dbReference type="InterPro" id="IPR010652">
    <property type="entry name" value="DUF1232"/>
</dbReference>
<evidence type="ECO:0000256" key="4">
    <source>
        <dbReference type="ARBA" id="ARBA00023136"/>
    </source>
</evidence>
<gene>
    <name evidence="7" type="ORF">Dform_01611</name>
</gene>
<evidence type="ECO:0000256" key="2">
    <source>
        <dbReference type="ARBA" id="ARBA00022692"/>
    </source>
</evidence>
<dbReference type="EMBL" id="CP018258">
    <property type="protein sequence ID" value="APV44932.1"/>
    <property type="molecule type" value="Genomic_DNA"/>
</dbReference>
<keyword evidence="4 5" id="KW-0472">Membrane</keyword>
<keyword evidence="3 5" id="KW-1133">Transmembrane helix</keyword>
<dbReference type="RefSeq" id="WP_076004541.1">
    <property type="nucleotide sequence ID" value="NZ_CP018258.1"/>
</dbReference>
<feature type="transmembrane region" description="Helical" evidence="5">
    <location>
        <begin position="32"/>
        <end position="48"/>
    </location>
</feature>
<dbReference type="Pfam" id="PF06803">
    <property type="entry name" value="DUF1232"/>
    <property type="match status" value="1"/>
</dbReference>
<reference evidence="8" key="1">
    <citation type="submission" date="2016-11" db="EMBL/GenBank/DDBJ databases">
        <title>Dehalogenimonas formicexedens sp. nov., a chlorinated alkane respiring bacterium isolated from contaminated groundwater.</title>
        <authorList>
            <person name="Key T.A."/>
            <person name="Bowman K.S."/>
            <person name="Lee I."/>
            <person name="Chun J."/>
            <person name="Albuquerque L."/>
            <person name="da Costa M.S."/>
            <person name="Rainey F.A."/>
            <person name="Moe W.M."/>
        </authorList>
    </citation>
    <scope>NUCLEOTIDE SEQUENCE [LARGE SCALE GENOMIC DNA]</scope>
    <source>
        <strain evidence="8">NSZ-14</strain>
    </source>
</reference>
<name>A0A1P8F932_9CHLR</name>
<dbReference type="GO" id="GO:0012505">
    <property type="term" value="C:endomembrane system"/>
    <property type="evidence" value="ECO:0007669"/>
    <property type="project" value="UniProtKB-SubCell"/>
</dbReference>
<dbReference type="STRING" id="1839801.Dform_01611"/>
<keyword evidence="8" id="KW-1185">Reference proteome</keyword>
<evidence type="ECO:0000259" key="6">
    <source>
        <dbReference type="Pfam" id="PF06803"/>
    </source>
</evidence>
<comment type="subcellular location">
    <subcellularLocation>
        <location evidence="1">Endomembrane system</location>
        <topology evidence="1">Multi-pass membrane protein</topology>
    </subcellularLocation>
</comment>
<accession>A0A1P8F932</accession>
<evidence type="ECO:0000313" key="8">
    <source>
        <dbReference type="Proteomes" id="UP000185934"/>
    </source>
</evidence>
<feature type="domain" description="DUF1232" evidence="6">
    <location>
        <begin position="30"/>
        <end position="65"/>
    </location>
</feature>
<dbReference type="KEGG" id="dfo:Dform_01611"/>
<proteinExistence type="predicted"/>
<evidence type="ECO:0000256" key="3">
    <source>
        <dbReference type="ARBA" id="ARBA00022989"/>
    </source>
</evidence>
<feature type="transmembrane region" description="Helical" evidence="5">
    <location>
        <begin position="54"/>
        <end position="75"/>
    </location>
</feature>
<protein>
    <submittedName>
        <fullName evidence="7">Putative membrane protein YkvA</fullName>
    </submittedName>
</protein>
<evidence type="ECO:0000256" key="1">
    <source>
        <dbReference type="ARBA" id="ARBA00004127"/>
    </source>
</evidence>
<evidence type="ECO:0000313" key="7">
    <source>
        <dbReference type="EMBL" id="APV44932.1"/>
    </source>
</evidence>
<evidence type="ECO:0000256" key="5">
    <source>
        <dbReference type="SAM" id="Phobius"/>
    </source>
</evidence>
<sequence>MKFRQIRDNLKKHIRLYQALYRDKRTPKMAKIFLWLAIGYFFMPIDFIPDFIPVIGHLDDAIIIPGLIFVALRFIPKQLYLEHYREIFKA</sequence>